<dbReference type="InterPro" id="IPR024207">
    <property type="entry name" value="CotJB_dom"/>
</dbReference>
<dbReference type="OrthoDB" id="9804099at2"/>
<gene>
    <name evidence="2" type="ORF">SAMN02744040_01588</name>
</gene>
<evidence type="ECO:0000313" key="3">
    <source>
        <dbReference type="Proteomes" id="UP000242520"/>
    </source>
</evidence>
<reference evidence="3" key="1">
    <citation type="submission" date="2016-11" db="EMBL/GenBank/DDBJ databases">
        <authorList>
            <person name="Varghese N."/>
            <person name="Submissions S."/>
        </authorList>
    </citation>
    <scope>NUCLEOTIDE SEQUENCE [LARGE SCALE GENOMIC DNA]</scope>
    <source>
        <strain evidence="3">DSM 15285</strain>
    </source>
</reference>
<keyword evidence="2" id="KW-0946">Virion</keyword>
<dbReference type="EMBL" id="FQXH01000016">
    <property type="protein sequence ID" value="SHH32070.1"/>
    <property type="molecule type" value="Genomic_DNA"/>
</dbReference>
<feature type="domain" description="Protein CotJB" evidence="1">
    <location>
        <begin position="4"/>
        <end position="80"/>
    </location>
</feature>
<proteinExistence type="predicted"/>
<organism evidence="2 3">
    <name type="scientific">Tepidibacter thalassicus DSM 15285</name>
    <dbReference type="NCBI Taxonomy" id="1123350"/>
    <lineage>
        <taxon>Bacteria</taxon>
        <taxon>Bacillati</taxon>
        <taxon>Bacillota</taxon>
        <taxon>Clostridia</taxon>
        <taxon>Peptostreptococcales</taxon>
        <taxon>Peptostreptococcaceae</taxon>
        <taxon>Tepidibacter</taxon>
    </lineage>
</organism>
<protein>
    <submittedName>
        <fullName evidence="2">Spore coat protein JB</fullName>
    </submittedName>
</protein>
<name>A0A1M5S0R3_9FIRM</name>
<dbReference type="Pfam" id="PF12652">
    <property type="entry name" value="CotJB"/>
    <property type="match status" value="1"/>
</dbReference>
<dbReference type="PIRSF" id="PIRSF010606">
    <property type="entry name" value="Spore_coat_CotJB"/>
    <property type="match status" value="1"/>
</dbReference>
<evidence type="ECO:0000313" key="2">
    <source>
        <dbReference type="EMBL" id="SHH32070.1"/>
    </source>
</evidence>
<evidence type="ECO:0000259" key="1">
    <source>
        <dbReference type="Pfam" id="PF12652"/>
    </source>
</evidence>
<dbReference type="InterPro" id="IPR016571">
    <property type="entry name" value="Spore_coat_assembly_CotJB"/>
</dbReference>
<keyword evidence="3" id="KW-1185">Reference proteome</keyword>
<sequence length="82" mass="9659">MKQEELLRKIQEVDFACLELNLYLDNNPNNQNALKDYNALANESMKLKKIYEMNFGPLTNFGSSLSQYPFAWINEPWPWEGK</sequence>
<dbReference type="RefSeq" id="WP_072725320.1">
    <property type="nucleotide sequence ID" value="NZ_FQXH01000016.1"/>
</dbReference>
<accession>A0A1M5S0R3</accession>
<dbReference type="AlphaFoldDB" id="A0A1M5S0R3"/>
<dbReference type="Proteomes" id="UP000242520">
    <property type="component" value="Unassembled WGS sequence"/>
</dbReference>
<keyword evidence="2" id="KW-0167">Capsid protein</keyword>
<dbReference type="STRING" id="1123350.SAMN02744040_01588"/>